<evidence type="ECO:0000313" key="8">
    <source>
        <dbReference type="EMBL" id="ACN16602.1"/>
    </source>
</evidence>
<evidence type="ECO:0000256" key="6">
    <source>
        <dbReference type="ARBA" id="ARBA00023136"/>
    </source>
</evidence>
<keyword evidence="6 7" id="KW-0472">Membrane</keyword>
<comment type="similarity">
    <text evidence="2">Belongs to the CPA3 antiporters (TC 2.A.63) subunit C family.</text>
</comment>
<keyword evidence="3" id="KW-1003">Cell membrane</keyword>
<dbReference type="InterPro" id="IPR039428">
    <property type="entry name" value="NUOK/Mnh_C1-like"/>
</dbReference>
<evidence type="ECO:0000313" key="9">
    <source>
        <dbReference type="Proteomes" id="UP000000442"/>
    </source>
</evidence>
<dbReference type="InterPro" id="IPR050601">
    <property type="entry name" value="CPA3_antiporter_subunitC"/>
</dbReference>
<keyword evidence="5 7" id="KW-1133">Transmembrane helix</keyword>
<dbReference type="GO" id="GO:0005886">
    <property type="term" value="C:plasma membrane"/>
    <property type="evidence" value="ECO:0007669"/>
    <property type="project" value="UniProtKB-SubCell"/>
</dbReference>
<gene>
    <name evidence="8" type="primary">mnhC</name>
    <name evidence="8" type="ordered locus">HRM2_35370</name>
</gene>
<dbReference type="eggNOG" id="COG1006">
    <property type="taxonomic scope" value="Bacteria"/>
</dbReference>
<keyword evidence="9" id="KW-1185">Reference proteome</keyword>
<dbReference type="RefSeq" id="WP_015905352.1">
    <property type="nucleotide sequence ID" value="NC_012108.1"/>
</dbReference>
<evidence type="ECO:0000256" key="7">
    <source>
        <dbReference type="SAM" id="Phobius"/>
    </source>
</evidence>
<dbReference type="PANTHER" id="PTHR34583:SF2">
    <property type="entry name" value="ANTIPORTER SUBUNIT MNHC2-RELATED"/>
    <property type="match status" value="1"/>
</dbReference>
<evidence type="ECO:0000256" key="4">
    <source>
        <dbReference type="ARBA" id="ARBA00022692"/>
    </source>
</evidence>
<reference evidence="8 9" key="1">
    <citation type="journal article" date="2009" name="Environ. Microbiol.">
        <title>Genome sequence of Desulfobacterium autotrophicum HRM2, a marine sulfate reducer oxidizing organic carbon completely to carbon dioxide.</title>
        <authorList>
            <person name="Strittmatter A.W."/>
            <person name="Liesegang H."/>
            <person name="Rabus R."/>
            <person name="Decker I."/>
            <person name="Amann J."/>
            <person name="Andres S."/>
            <person name="Henne A."/>
            <person name="Fricke W.F."/>
            <person name="Martinez-Arias R."/>
            <person name="Bartels D."/>
            <person name="Goesmann A."/>
            <person name="Krause L."/>
            <person name="Puehler A."/>
            <person name="Klenk H.P."/>
            <person name="Richter M."/>
            <person name="Schuler M."/>
            <person name="Gloeckner F.O."/>
            <person name="Meyerdierks A."/>
            <person name="Gottschalk G."/>
            <person name="Amann R."/>
        </authorList>
    </citation>
    <scope>NUCLEOTIDE SEQUENCE [LARGE SCALE GENOMIC DNA]</scope>
    <source>
        <strain evidence="9">ATCC 43914 / DSM 3382 / HRM2</strain>
    </source>
</reference>
<dbReference type="Gene3D" id="1.10.287.3510">
    <property type="match status" value="1"/>
</dbReference>
<feature type="transmembrane region" description="Helical" evidence="7">
    <location>
        <begin position="37"/>
        <end position="56"/>
    </location>
</feature>
<keyword evidence="4 7" id="KW-0812">Transmembrane</keyword>
<comment type="subcellular location">
    <subcellularLocation>
        <location evidence="1">Cell membrane</location>
        <topology evidence="1">Multi-pass membrane protein</topology>
    </subcellularLocation>
</comment>
<proteinExistence type="inferred from homology"/>
<feature type="transmembrane region" description="Helical" evidence="7">
    <location>
        <begin position="13"/>
        <end position="30"/>
    </location>
</feature>
<evidence type="ECO:0000256" key="1">
    <source>
        <dbReference type="ARBA" id="ARBA00004651"/>
    </source>
</evidence>
<dbReference type="AlphaFoldDB" id="C0Q997"/>
<evidence type="ECO:0000256" key="3">
    <source>
        <dbReference type="ARBA" id="ARBA00022475"/>
    </source>
</evidence>
<accession>C0Q997</accession>
<evidence type="ECO:0000256" key="5">
    <source>
        <dbReference type="ARBA" id="ARBA00022989"/>
    </source>
</evidence>
<dbReference type="Proteomes" id="UP000000442">
    <property type="component" value="Chromosome"/>
</dbReference>
<evidence type="ECO:0000256" key="2">
    <source>
        <dbReference type="ARBA" id="ARBA00010388"/>
    </source>
</evidence>
<name>C0Q997_DESAH</name>
<organism evidence="8 9">
    <name type="scientific">Desulforapulum autotrophicum (strain ATCC 43914 / DSM 3382 / VKM B-1955 / HRM2)</name>
    <name type="common">Desulfobacterium autotrophicum</name>
    <dbReference type="NCBI Taxonomy" id="177437"/>
    <lineage>
        <taxon>Bacteria</taxon>
        <taxon>Pseudomonadati</taxon>
        <taxon>Thermodesulfobacteriota</taxon>
        <taxon>Desulfobacteria</taxon>
        <taxon>Desulfobacterales</taxon>
        <taxon>Desulfobacteraceae</taxon>
        <taxon>Desulforapulum</taxon>
    </lineage>
</organism>
<dbReference type="KEGG" id="dat:HRM2_35370"/>
<protein>
    <submittedName>
        <fullName evidence="8">MnhC</fullName>
    </submittedName>
</protein>
<feature type="transmembrane region" description="Helical" evidence="7">
    <location>
        <begin position="102"/>
        <end position="123"/>
    </location>
</feature>
<dbReference type="Pfam" id="PF00420">
    <property type="entry name" value="Oxidored_q2"/>
    <property type="match status" value="1"/>
</dbReference>
<dbReference type="HOGENOM" id="CLU_082058_2_0_7"/>
<dbReference type="PANTHER" id="PTHR34583">
    <property type="entry name" value="ANTIPORTER SUBUNIT MNHC2-RELATED"/>
    <property type="match status" value="1"/>
</dbReference>
<dbReference type="EMBL" id="CP001087">
    <property type="protein sequence ID" value="ACN16602.1"/>
    <property type="molecule type" value="Genomic_DNA"/>
</dbReference>
<sequence>MDLFGLIVGKANYWAYIILMMVGLYAMIAKNNLVKKIVGMTIFQTAVILFYVSIGAKRGATIPILHHGETAHGAVDSVVHGAAAHAPAVVNAADYINPLPHVLMLTAIVVGVATLGVALALAIKVYNTHGTLEEDEINQHLRNGWKP</sequence>
<dbReference type="STRING" id="177437.HRM2_35370"/>